<evidence type="ECO:0000256" key="4">
    <source>
        <dbReference type="ARBA" id="ARBA00022679"/>
    </source>
</evidence>
<dbReference type="EC" id="2.5.1.147" evidence="2 10"/>
<sequence>MLHIRHVFENALAGSITYDDAIHLFTECKPSTLFALADNLRKMTCGDVVTYVVNRNINFTNICIGSCKFCAFRRENGYRLSIEEIIAKAREAVDVGASEICIQGGLLNDMYIEDYCKILKSVKSEFPHLHLHAYSPMEVFHAAHTSNISVKTALSKLKQSGLDSMPGTAAEIFSKRVRSIICPEKLSAEDWLTVVHSAHEMGIPTTATMMYGHIETIEERIEHMLCIRELQKKTGGFTEFVPLLFMPHNNALGKITNKDRDKLDDLKVHAIARIIFHTHINNIQTSWVKLGIKHAQDILLCGANDLGGTLMEEKISRSAGAVNGEYITPGEFNTLIKSVNRQPAIRNTLYTSTSLQ</sequence>
<name>A0A811TGW6_9EURY</name>
<dbReference type="InterPro" id="IPR006638">
    <property type="entry name" value="Elp3/MiaA/NifB-like_rSAM"/>
</dbReference>
<dbReference type="InterPro" id="IPR019940">
    <property type="entry name" value="CofH_family"/>
</dbReference>
<keyword evidence="5 10" id="KW-0949">S-adenosyl-L-methionine</keyword>
<evidence type="ECO:0000256" key="1">
    <source>
        <dbReference type="ARBA" id="ARBA00004712"/>
    </source>
</evidence>
<dbReference type="InterPro" id="IPR007197">
    <property type="entry name" value="rSAM"/>
</dbReference>
<evidence type="ECO:0000313" key="15">
    <source>
        <dbReference type="Proteomes" id="UP000612009"/>
    </source>
</evidence>
<evidence type="ECO:0000256" key="9">
    <source>
        <dbReference type="ARBA" id="ARBA00048468"/>
    </source>
</evidence>
<comment type="similarity">
    <text evidence="10">Belongs to the radical SAM superfamily. CofH family.</text>
</comment>
<dbReference type="Gene3D" id="3.20.20.70">
    <property type="entry name" value="Aldolase class I"/>
    <property type="match status" value="1"/>
</dbReference>
<dbReference type="CDD" id="cd01335">
    <property type="entry name" value="Radical_SAM"/>
    <property type="match status" value="1"/>
</dbReference>
<dbReference type="GO" id="GO:0044689">
    <property type="term" value="F:7,8-didemethyl-8-hydroxy-5-deazariboflavin synthase activity"/>
    <property type="evidence" value="ECO:0007669"/>
    <property type="project" value="TreeGrafter"/>
</dbReference>
<evidence type="ECO:0000256" key="6">
    <source>
        <dbReference type="ARBA" id="ARBA00022723"/>
    </source>
</evidence>
<dbReference type="InterPro" id="IPR013785">
    <property type="entry name" value="Aldolase_TIM"/>
</dbReference>
<dbReference type="SFLD" id="SFLDF00343">
    <property type="entry name" value="aminofutalosine_synthase_(mqnE"/>
    <property type="match status" value="1"/>
</dbReference>
<dbReference type="InterPro" id="IPR058240">
    <property type="entry name" value="rSAM_sf"/>
</dbReference>
<comment type="catalytic activity">
    <reaction evidence="9 10">
        <text>5-amino-6-(D-ribitylamino)uracil + L-tyrosine + S-adenosyl-L-methionine = 5-amino-5-(4-hydroxybenzyl)-6-(D-ribitylimino)-5,6-dihydrouracil + 2-iminoacetate + 5'-deoxyadenosine + L-methionine + H(+)</text>
        <dbReference type="Rhea" id="RHEA:55200"/>
        <dbReference type="ChEBI" id="CHEBI:15378"/>
        <dbReference type="ChEBI" id="CHEBI:15934"/>
        <dbReference type="ChEBI" id="CHEBI:17319"/>
        <dbReference type="ChEBI" id="CHEBI:57844"/>
        <dbReference type="ChEBI" id="CHEBI:58315"/>
        <dbReference type="ChEBI" id="CHEBI:59789"/>
        <dbReference type="ChEBI" id="CHEBI:77846"/>
        <dbReference type="ChEBI" id="CHEBI:85936"/>
        <dbReference type="EC" id="2.5.1.147"/>
    </reaction>
</comment>
<comment type="pathway">
    <text evidence="1 10">Cofactor biosynthesis; coenzyme F0 biosynthesis.</text>
</comment>
<dbReference type="PANTHER" id="PTHR43076">
    <property type="entry name" value="FO SYNTHASE (COFH)"/>
    <property type="match status" value="1"/>
</dbReference>
<evidence type="ECO:0000256" key="10">
    <source>
        <dbReference type="HAMAP-Rule" id="MF_01612"/>
    </source>
</evidence>
<protein>
    <recommendedName>
        <fullName evidence="2 10">5-amino-6-(D-ribitylamino)uracil--L-tyrosine 4-hydroxyphenyl transferase</fullName>
        <ecNumber evidence="2 10">2.5.1.147</ecNumber>
    </recommendedName>
    <alternativeName>
        <fullName evidence="10">FO synthase subunit 2</fullName>
    </alternativeName>
</protein>
<dbReference type="UniPathway" id="UPA00072"/>
<keyword evidence="6 10" id="KW-0479">Metal-binding</keyword>
<dbReference type="Pfam" id="PF19288">
    <property type="entry name" value="CofH_C"/>
    <property type="match status" value="1"/>
</dbReference>
<keyword evidence="3 10" id="KW-0004">4Fe-4S</keyword>
<dbReference type="SFLD" id="SFLDF00293">
    <property type="entry name" value="((2_3_4_5-tetrahydroxypentyl)a"/>
    <property type="match status" value="1"/>
</dbReference>
<comment type="cofactor">
    <cofactor evidence="10 11">
        <name>[4Fe-4S] cluster</name>
        <dbReference type="ChEBI" id="CHEBI:49883"/>
    </cofactor>
    <text evidence="10 11">Binds 1 [4Fe-4S] cluster. The cluster is coordinated with 3 cysteines and an exchangeable S-adenosyl-L-methionine.</text>
</comment>
<feature type="binding site" evidence="12">
    <location>
        <position position="286"/>
    </location>
    <ligand>
        <name>(3R)-3-methyl-D-ornithine</name>
        <dbReference type="ChEBI" id="CHEBI:64642"/>
    </ligand>
</feature>
<feature type="domain" description="Radical SAM core" evidence="13">
    <location>
        <begin position="49"/>
        <end position="278"/>
    </location>
</feature>
<comment type="caution">
    <text evidence="14">The sequence shown here is derived from an EMBL/GenBank/DDBJ whole genome shotgun (WGS) entry which is preliminary data.</text>
</comment>
<dbReference type="EMBL" id="CAJHIR010000031">
    <property type="protein sequence ID" value="CAD6493747.1"/>
    <property type="molecule type" value="Genomic_DNA"/>
</dbReference>
<dbReference type="Pfam" id="PF04055">
    <property type="entry name" value="Radical_SAM"/>
    <property type="match status" value="1"/>
</dbReference>
<evidence type="ECO:0000256" key="7">
    <source>
        <dbReference type="ARBA" id="ARBA00023004"/>
    </source>
</evidence>
<dbReference type="SFLD" id="SFLDG01388">
    <property type="entry name" value="7_8-didemethyl-8-hydroxy-5-dea"/>
    <property type="match status" value="1"/>
</dbReference>
<dbReference type="GO" id="GO:0051539">
    <property type="term" value="F:4 iron, 4 sulfur cluster binding"/>
    <property type="evidence" value="ECO:0007669"/>
    <property type="project" value="UniProtKB-KW"/>
</dbReference>
<keyword evidence="8 10" id="KW-0411">Iron-sulfur</keyword>
<dbReference type="GO" id="GO:0141093">
    <property type="term" value="F:5-amino-6-(D-ribitylamino)uracil--L-tyrosine 4-hydroxyphenyl transferase activity"/>
    <property type="evidence" value="ECO:0007669"/>
    <property type="project" value="UniProtKB-EC"/>
</dbReference>
<reference evidence="14" key="1">
    <citation type="submission" date="2020-10" db="EMBL/GenBank/DDBJ databases">
        <authorList>
            <person name="Hahn C.J."/>
            <person name="Laso-Perez R."/>
            <person name="Vulcano F."/>
            <person name="Vaziourakis K.-M."/>
            <person name="Stokke R."/>
            <person name="Steen I.H."/>
            <person name="Teske A."/>
            <person name="Boetius A."/>
            <person name="Liebeke M."/>
            <person name="Amann R."/>
            <person name="Knittel K."/>
        </authorList>
    </citation>
    <scope>NUCLEOTIDE SEQUENCE</scope>
    <source>
        <strain evidence="14">Gfbio:e3339647-f889-4370-9287-4fb5cb688e4c:AG392J18_GoMArc1</strain>
    </source>
</reference>
<feature type="binding site" evidence="10 11">
    <location>
        <position position="70"/>
    </location>
    <ligand>
        <name>[4Fe-4S] cluster</name>
        <dbReference type="ChEBI" id="CHEBI:49883"/>
        <note>4Fe-4S-S-AdoMet</note>
    </ligand>
</feature>
<proteinExistence type="inferred from homology"/>
<comment type="subunit">
    <text evidence="10">The FO synthase complex consists of two subunits, CofG and CofH.</text>
</comment>
<dbReference type="SFLD" id="SFLDS00029">
    <property type="entry name" value="Radical_SAM"/>
    <property type="match status" value="1"/>
</dbReference>
<dbReference type="PANTHER" id="PTHR43076:SF1">
    <property type="entry name" value="LIPOYL SYNTHASE 2"/>
    <property type="match status" value="1"/>
</dbReference>
<evidence type="ECO:0000259" key="13">
    <source>
        <dbReference type="PROSITE" id="PS51918"/>
    </source>
</evidence>
<comment type="function">
    <text evidence="10">Catalyzes the radical-mediated synthesis of 5-amino-5-(4-hydroxybenzyl)-6-(D-ribitylimino)-5,6-dihydrouracil from 5-amino-6-(D-ribitylamino)uracil and L-tyrosine.</text>
</comment>
<dbReference type="PROSITE" id="PS51918">
    <property type="entry name" value="RADICAL_SAM"/>
    <property type="match status" value="1"/>
</dbReference>
<dbReference type="GO" id="GO:0005506">
    <property type="term" value="F:iron ion binding"/>
    <property type="evidence" value="ECO:0007669"/>
    <property type="project" value="UniProtKB-UniRule"/>
</dbReference>
<dbReference type="NCBIfam" id="TIGR00423">
    <property type="entry name" value="CofH family radical SAM protein"/>
    <property type="match status" value="1"/>
</dbReference>
<evidence type="ECO:0000256" key="3">
    <source>
        <dbReference type="ARBA" id="ARBA00022485"/>
    </source>
</evidence>
<dbReference type="HAMAP" id="MF_01612">
    <property type="entry name" value="FO_synth_sub2"/>
    <property type="match status" value="1"/>
</dbReference>
<feature type="binding site" evidence="10 11">
    <location>
        <position position="63"/>
    </location>
    <ligand>
        <name>[4Fe-4S] cluster</name>
        <dbReference type="ChEBI" id="CHEBI:49883"/>
        <note>4Fe-4S-S-AdoMet</note>
    </ligand>
</feature>
<dbReference type="InterPro" id="IPR034405">
    <property type="entry name" value="F420"/>
</dbReference>
<feature type="binding site" evidence="10 11">
    <location>
        <position position="67"/>
    </location>
    <ligand>
        <name>[4Fe-4S] cluster</name>
        <dbReference type="ChEBI" id="CHEBI:49883"/>
        <note>4Fe-4S-S-AdoMet</note>
    </ligand>
</feature>
<dbReference type="SMART" id="SM00729">
    <property type="entry name" value="Elp3"/>
    <property type="match status" value="1"/>
</dbReference>
<evidence type="ECO:0000256" key="2">
    <source>
        <dbReference type="ARBA" id="ARBA00012289"/>
    </source>
</evidence>
<organism evidence="14 15">
    <name type="scientific">Candidatus Argoarchaeum ethanivorans</name>
    <dbReference type="NCBI Taxonomy" id="2608793"/>
    <lineage>
        <taxon>Archaea</taxon>
        <taxon>Methanobacteriati</taxon>
        <taxon>Methanobacteriota</taxon>
        <taxon>Stenosarchaea group</taxon>
        <taxon>Methanomicrobia</taxon>
        <taxon>Methanosarcinales</taxon>
        <taxon>Methanosarcinales incertae sedis</taxon>
        <taxon>GOM Arc I cluster</taxon>
        <taxon>Candidatus Argoarchaeum</taxon>
    </lineage>
</organism>
<evidence type="ECO:0000313" key="14">
    <source>
        <dbReference type="EMBL" id="CAD6493747.1"/>
    </source>
</evidence>
<evidence type="ECO:0000256" key="12">
    <source>
        <dbReference type="PIRSR" id="PIRSR004762-2"/>
    </source>
</evidence>
<evidence type="ECO:0000256" key="5">
    <source>
        <dbReference type="ARBA" id="ARBA00022691"/>
    </source>
</evidence>
<accession>A0A811TGW6</accession>
<dbReference type="InterPro" id="IPR020050">
    <property type="entry name" value="FO_synthase_su2"/>
</dbReference>
<feature type="binding site" evidence="12">
    <location>
        <position position="171"/>
    </location>
    <ligand>
        <name>S-adenosyl-L-methionine</name>
        <dbReference type="ChEBI" id="CHEBI:59789"/>
    </ligand>
</feature>
<evidence type="ECO:0000256" key="8">
    <source>
        <dbReference type="ARBA" id="ARBA00023014"/>
    </source>
</evidence>
<keyword evidence="7 10" id="KW-0408">Iron</keyword>
<dbReference type="AlphaFoldDB" id="A0A811TGW6"/>
<gene>
    <name evidence="14" type="primary">cofH_1</name>
    <name evidence="10" type="synonym">cofH</name>
    <name evidence="14" type="ORF">LAKADJCE_00571</name>
</gene>
<dbReference type="SUPFAM" id="SSF102114">
    <property type="entry name" value="Radical SAM enzymes"/>
    <property type="match status" value="1"/>
</dbReference>
<dbReference type="SFLD" id="SFLDG01064">
    <property type="entry name" value="F420__menaquinone_cofactor_bio"/>
    <property type="match status" value="1"/>
</dbReference>
<dbReference type="NCBIfam" id="TIGR03551">
    <property type="entry name" value="F420_cofH"/>
    <property type="match status" value="1"/>
</dbReference>
<evidence type="ECO:0000256" key="11">
    <source>
        <dbReference type="PIRSR" id="PIRSR004762-1"/>
    </source>
</evidence>
<keyword evidence="4 10" id="KW-0808">Transferase</keyword>
<dbReference type="Proteomes" id="UP000612009">
    <property type="component" value="Unassembled WGS sequence"/>
</dbReference>
<feature type="binding site" evidence="12">
    <location>
        <position position="69"/>
    </location>
    <ligand>
        <name>S-adenosyl-L-methionine</name>
        <dbReference type="ChEBI" id="CHEBI:59789"/>
    </ligand>
</feature>
<dbReference type="NCBIfam" id="NF005609">
    <property type="entry name" value="PRK07360.1"/>
    <property type="match status" value="1"/>
</dbReference>
<dbReference type="PIRSF" id="PIRSF004762">
    <property type="entry name" value="CHP00423"/>
    <property type="match status" value="1"/>
</dbReference>
<dbReference type="InterPro" id="IPR045567">
    <property type="entry name" value="CofH/MnqC-like_C"/>
</dbReference>
<dbReference type="SFLD" id="SFLDG01389">
    <property type="entry name" value="menaquinone_synthsis_involved"/>
    <property type="match status" value="1"/>
</dbReference>
<feature type="binding site" evidence="12">
    <location>
        <position position="135"/>
    </location>
    <ligand>
        <name>(3R)-3-methyl-D-ornithine</name>
        <dbReference type="ChEBI" id="CHEBI:64642"/>
    </ligand>
</feature>